<accession>A0ABM7GTF3</accession>
<dbReference type="Proteomes" id="UP000289555">
    <property type="component" value="Chromosome"/>
</dbReference>
<feature type="domain" description="6-phosphogluconate dehydrogenase NADP-binding" evidence="1">
    <location>
        <begin position="10"/>
        <end position="86"/>
    </location>
</feature>
<keyword evidence="3" id="KW-1185">Reference proteome</keyword>
<dbReference type="Pfam" id="PF03446">
    <property type="entry name" value="NAD_binding_2"/>
    <property type="match status" value="1"/>
</dbReference>
<proteinExistence type="predicted"/>
<gene>
    <name evidence="2" type="ORF">HORIV_63880</name>
</gene>
<dbReference type="SUPFAM" id="SSF51735">
    <property type="entry name" value="NAD(P)-binding Rossmann-fold domains"/>
    <property type="match status" value="1"/>
</dbReference>
<dbReference type="Gene3D" id="3.40.50.720">
    <property type="entry name" value="NAD(P)-binding Rossmann-like Domain"/>
    <property type="match status" value="1"/>
</dbReference>
<evidence type="ECO:0000313" key="3">
    <source>
        <dbReference type="Proteomes" id="UP000289555"/>
    </source>
</evidence>
<evidence type="ECO:0000313" key="2">
    <source>
        <dbReference type="EMBL" id="BBI53967.1"/>
    </source>
</evidence>
<sequence>MSQHDKQSLQVGLIGLGAMGMGTATALLKQGFNVTGCDISAGARDAFAAAGGQSVATPAELAHCHIVLVVVVNGVQVEQVLFGEQGW</sequence>
<dbReference type="PANTHER" id="PTHR43060:SF17">
    <property type="entry name" value="L-THREONATE DEHYDROGENASE"/>
    <property type="match status" value="1"/>
</dbReference>
<dbReference type="EMBL" id="AP019416">
    <property type="protein sequence ID" value="BBI53967.1"/>
    <property type="molecule type" value="Genomic_DNA"/>
</dbReference>
<name>A0ABM7GTF3_9GAMM</name>
<dbReference type="InterPro" id="IPR006115">
    <property type="entry name" value="6PGDH_NADP-bd"/>
</dbReference>
<protein>
    <recommendedName>
        <fullName evidence="1">6-phosphogluconate dehydrogenase NADP-binding domain-containing protein</fullName>
    </recommendedName>
</protein>
<evidence type="ECO:0000259" key="1">
    <source>
        <dbReference type="Pfam" id="PF03446"/>
    </source>
</evidence>
<dbReference type="PANTHER" id="PTHR43060">
    <property type="entry name" value="3-HYDROXYISOBUTYRATE DEHYDROGENASE-LIKE 1, MITOCHONDRIAL-RELATED"/>
    <property type="match status" value="1"/>
</dbReference>
<organism evidence="2 3">
    <name type="scientific">Vreelandella olivaria</name>
    <dbReference type="NCBI Taxonomy" id="390919"/>
    <lineage>
        <taxon>Bacteria</taxon>
        <taxon>Pseudomonadati</taxon>
        <taxon>Pseudomonadota</taxon>
        <taxon>Gammaproteobacteria</taxon>
        <taxon>Oceanospirillales</taxon>
        <taxon>Halomonadaceae</taxon>
        <taxon>Vreelandella</taxon>
    </lineage>
</organism>
<reference evidence="3" key="1">
    <citation type="journal article" date="2019" name="Microbiol. Resour. Announc.">
        <title>Complete Genome Sequence of Halomonas olivaria, a Moderately Halophilic Bacterium Isolated from Olive Processing Effluents, Obtained by Nanopore Sequencing.</title>
        <authorList>
            <person name="Nagata S."/>
            <person name="Ii K.M."/>
            <person name="Tsukimi T."/>
            <person name="Miura M.C."/>
            <person name="Galipon J."/>
            <person name="Arakawa K."/>
        </authorList>
    </citation>
    <scope>NUCLEOTIDE SEQUENCE [LARGE SCALE GENOMIC DNA]</scope>
    <source>
        <strain evidence="3">TYRC17</strain>
    </source>
</reference>
<dbReference type="InterPro" id="IPR036291">
    <property type="entry name" value="NAD(P)-bd_dom_sf"/>
</dbReference>